<feature type="region of interest" description="Disordered" evidence="1">
    <location>
        <begin position="603"/>
        <end position="669"/>
    </location>
</feature>
<comment type="caution">
    <text evidence="3">The sequence shown here is derived from an EMBL/GenBank/DDBJ whole genome shotgun (WGS) entry which is preliminary data.</text>
</comment>
<dbReference type="SUPFAM" id="SSF52540">
    <property type="entry name" value="P-loop containing nucleoside triphosphate hydrolases"/>
    <property type="match status" value="1"/>
</dbReference>
<evidence type="ECO:0000259" key="2">
    <source>
        <dbReference type="Pfam" id="PF19044"/>
    </source>
</evidence>
<evidence type="ECO:0000256" key="1">
    <source>
        <dbReference type="SAM" id="MobiDB-lite"/>
    </source>
</evidence>
<dbReference type="PANTHER" id="PTHR30121">
    <property type="entry name" value="UNCHARACTERIZED PROTEIN YJGR-RELATED"/>
    <property type="match status" value="1"/>
</dbReference>
<dbReference type="AlphaFoldDB" id="A0A1F6WZH3"/>
<name>A0A1F6WZH3_9BACT</name>
<evidence type="ECO:0000313" key="4">
    <source>
        <dbReference type="Proteomes" id="UP000185809"/>
    </source>
</evidence>
<dbReference type="InterPro" id="IPR027417">
    <property type="entry name" value="P-loop_NTPase"/>
</dbReference>
<dbReference type="InterPro" id="IPR043964">
    <property type="entry name" value="P-loop_TraG"/>
</dbReference>
<gene>
    <name evidence="3" type="ORF">A2995_01210</name>
</gene>
<sequence>MNILDKLFKKNAGKDEDSISPVLPQEIYEAATLELQDIIAPSALKIEAKSINLGEKLARTFFVISYPRYLTDNWFSPIINLDKIFDVSIFIHPIETSKILRQFQKKVAEVQSQINVREGKGLVRDPKLDTAYQDLESLRDQLQQATEKMFEVGLYITIYAENESELYKTETEIKSILEAKLVYIKPALFQQEEGFKSTIPIGTDLLRVNQKLNSEPLSSLFPFISFDLTSDKGILYGVNRHNSSLVIFDRFSLPNFNSIILATAGAGKSYATKLEILRTLMFDTEVIVIDPEREYEYLAEAIGGRYFNISLSSDHHINPFDLAIPREDETASDVLRSNIINLVGLFRIMLGGLTPEEDSLIDRAISETYAIKDITVDSDFSDIEPPLLSDFEMVLSGMEGTESIIQRLSKYTRGSWKTFINQPSNIDINKKFVVFSVRDMEDELKPVAMYIVTHYIWTAIRKELKKRLLVVDEAWWMMKSEDTASFLYGIAKRGRKYYLGLATITQDVGDFMESPYGIPIITNSSIQVLLKQSPSTIDVLQKTFNLTDEEKYLILEAGLGEGIFFAGLKHIAIKTIASYTEDQIITSDPSQILAIEKAKKELERNEEISNSDSERLPAGQTWINEPTPAIEEKTIKKEPEKPEEIPKPKDEKPIVNPSRTSKLEETKKGIEEELKILEEKFK</sequence>
<dbReference type="Proteomes" id="UP000185809">
    <property type="component" value="Unassembled WGS sequence"/>
</dbReference>
<feature type="compositionally biased region" description="Basic and acidic residues" evidence="1">
    <location>
        <begin position="630"/>
        <end position="653"/>
    </location>
</feature>
<dbReference type="Gene3D" id="3.40.50.300">
    <property type="entry name" value="P-loop containing nucleotide triphosphate hydrolases"/>
    <property type="match status" value="1"/>
</dbReference>
<dbReference type="Gene3D" id="1.10.8.730">
    <property type="match status" value="1"/>
</dbReference>
<reference evidence="3 4" key="1">
    <citation type="journal article" date="2016" name="Nat. Commun.">
        <title>Thousands of microbial genomes shed light on interconnected biogeochemical processes in an aquifer system.</title>
        <authorList>
            <person name="Anantharaman K."/>
            <person name="Brown C.T."/>
            <person name="Hug L.A."/>
            <person name="Sharon I."/>
            <person name="Castelle C.J."/>
            <person name="Probst A.J."/>
            <person name="Thomas B.C."/>
            <person name="Singh A."/>
            <person name="Wilkins M.J."/>
            <person name="Karaoz U."/>
            <person name="Brodie E.L."/>
            <person name="Williams K.H."/>
            <person name="Hubbard S.S."/>
            <person name="Banfield J.F."/>
        </authorList>
    </citation>
    <scope>NUCLEOTIDE SEQUENCE [LARGE SCALE GENOMIC DNA]</scope>
</reference>
<feature type="domain" description="TraG P-loop" evidence="2">
    <location>
        <begin position="253"/>
        <end position="556"/>
    </location>
</feature>
<evidence type="ECO:0000313" key="3">
    <source>
        <dbReference type="EMBL" id="OGI87278.1"/>
    </source>
</evidence>
<organism evidence="3 4">
    <name type="scientific">Candidatus Nomurabacteria bacterium RIFCSPLOWO2_01_FULL_33_24</name>
    <dbReference type="NCBI Taxonomy" id="1801765"/>
    <lineage>
        <taxon>Bacteria</taxon>
        <taxon>Candidatus Nomuraibacteriota</taxon>
    </lineage>
</organism>
<dbReference type="InterPro" id="IPR051162">
    <property type="entry name" value="T4SS_component"/>
</dbReference>
<feature type="compositionally biased region" description="Basic and acidic residues" evidence="1">
    <location>
        <begin position="603"/>
        <end position="615"/>
    </location>
</feature>
<dbReference type="NCBIfam" id="NF045971">
    <property type="entry name" value="conju_CD1110"/>
    <property type="match status" value="1"/>
</dbReference>
<dbReference type="EMBL" id="MFUP01000014">
    <property type="protein sequence ID" value="OGI87278.1"/>
    <property type="molecule type" value="Genomic_DNA"/>
</dbReference>
<dbReference type="Pfam" id="PF19044">
    <property type="entry name" value="P-loop_TraG"/>
    <property type="match status" value="1"/>
</dbReference>
<accession>A0A1F6WZH3</accession>
<dbReference type="PANTHER" id="PTHR30121:SF6">
    <property type="entry name" value="SLR6007 PROTEIN"/>
    <property type="match status" value="1"/>
</dbReference>
<proteinExistence type="predicted"/>
<protein>
    <submittedName>
        <fullName evidence="3">Conjugal transfer protein TraC</fullName>
    </submittedName>
</protein>